<feature type="region of interest" description="Disordered" evidence="1">
    <location>
        <begin position="384"/>
        <end position="407"/>
    </location>
</feature>
<sequence length="565" mass="63575">MPITDSRVIREEKAREDLLWDLDTIREQIEQEYNKEPSLFREALKQAELQTYKRRDKFHAGNKHQLQEGDISSGKESGQKRRRVDDPSKAKRTNTTGAGSEGEGMEFDLTGDQADDEADGKIAKPDVVSTDDEDRAKRSLTWLRHYVEKAKREREHAFDVRVACLKHAKRSQVNGKKDATAGNNSSSNQFAVLQKAKAEEFSEYAAFRYAEKKRAREQGTEGKDKTIPTTKDNFQGLRPKARKTGKNQKRRDTNNDQTEVEEKSERDILEKKVAVVLSQTEKLRKWNKEYAPEFTTITQIANGKTPMVVESAKAARITLRNIRLLVAARYEPNAREWQIATDIAFQIPHFVEGENVVKTLKNQVTLESPLGLFVTVAMETDLVETSTQEGSESVHNGKGESDRNSPRAFSPLIAKMSDLTQLRSGMIWRPWRTVAEVPYNILASIGVSAELTATAMAHIVEAGQLDGDEDLDARAYAMDNERFYRSDASDCSSWDGDEREKMDRLTELEKVENGQMESEGTGGTGSEKESEGTTDPLPREDMELKTDQEEGGEGLRMGTSSPTPT</sequence>
<keyword evidence="3" id="KW-1185">Reference proteome</keyword>
<gene>
    <name evidence="2" type="ORF">CBR_g8492</name>
</gene>
<reference evidence="2 3" key="1">
    <citation type="journal article" date="2018" name="Cell">
        <title>The Chara Genome: Secondary Complexity and Implications for Plant Terrestrialization.</title>
        <authorList>
            <person name="Nishiyama T."/>
            <person name="Sakayama H."/>
            <person name="Vries J.D."/>
            <person name="Buschmann H."/>
            <person name="Saint-Marcoux D."/>
            <person name="Ullrich K.K."/>
            <person name="Haas F.B."/>
            <person name="Vanderstraeten L."/>
            <person name="Becker D."/>
            <person name="Lang D."/>
            <person name="Vosolsobe S."/>
            <person name="Rombauts S."/>
            <person name="Wilhelmsson P.K.I."/>
            <person name="Janitza P."/>
            <person name="Kern R."/>
            <person name="Heyl A."/>
            <person name="Rumpler F."/>
            <person name="Villalobos L.I.A.C."/>
            <person name="Clay J.M."/>
            <person name="Skokan R."/>
            <person name="Toyoda A."/>
            <person name="Suzuki Y."/>
            <person name="Kagoshima H."/>
            <person name="Schijlen E."/>
            <person name="Tajeshwar N."/>
            <person name="Catarino B."/>
            <person name="Hetherington A.J."/>
            <person name="Saltykova A."/>
            <person name="Bonnot C."/>
            <person name="Breuninger H."/>
            <person name="Symeonidi A."/>
            <person name="Radhakrishnan G.V."/>
            <person name="Van Nieuwerburgh F."/>
            <person name="Deforce D."/>
            <person name="Chang C."/>
            <person name="Karol K.G."/>
            <person name="Hedrich R."/>
            <person name="Ulvskov P."/>
            <person name="Glockner G."/>
            <person name="Delwiche C.F."/>
            <person name="Petrasek J."/>
            <person name="Van de Peer Y."/>
            <person name="Friml J."/>
            <person name="Beilby M."/>
            <person name="Dolan L."/>
            <person name="Kohara Y."/>
            <person name="Sugano S."/>
            <person name="Fujiyama A."/>
            <person name="Delaux P.-M."/>
            <person name="Quint M."/>
            <person name="TheiBen G."/>
            <person name="Hagemann M."/>
            <person name="Harholt J."/>
            <person name="Dunand C."/>
            <person name="Zachgo S."/>
            <person name="Langdale J."/>
            <person name="Maumus F."/>
            <person name="Straeten D.V.D."/>
            <person name="Gould S.B."/>
            <person name="Rensing S.A."/>
        </authorList>
    </citation>
    <scope>NUCLEOTIDE SEQUENCE [LARGE SCALE GENOMIC DNA]</scope>
    <source>
        <strain evidence="2 3">S276</strain>
    </source>
</reference>
<protein>
    <submittedName>
        <fullName evidence="2">Uncharacterized protein</fullName>
    </submittedName>
</protein>
<evidence type="ECO:0000313" key="3">
    <source>
        <dbReference type="Proteomes" id="UP000265515"/>
    </source>
</evidence>
<accession>A0A388KMA7</accession>
<feature type="region of interest" description="Disordered" evidence="1">
    <location>
        <begin position="212"/>
        <end position="264"/>
    </location>
</feature>
<dbReference type="Gramene" id="GBG71189">
    <property type="protein sequence ID" value="GBG71189"/>
    <property type="gene ID" value="CBR_g8492"/>
</dbReference>
<feature type="compositionally biased region" description="Basic and acidic residues" evidence="1">
    <location>
        <begin position="395"/>
        <end position="405"/>
    </location>
</feature>
<feature type="compositionally biased region" description="Basic and acidic residues" evidence="1">
    <location>
        <begin position="496"/>
        <end position="512"/>
    </location>
</feature>
<evidence type="ECO:0000313" key="2">
    <source>
        <dbReference type="EMBL" id="GBG71189.1"/>
    </source>
</evidence>
<feature type="region of interest" description="Disordered" evidence="1">
    <location>
        <begin position="54"/>
        <end position="135"/>
    </location>
</feature>
<organism evidence="2 3">
    <name type="scientific">Chara braunii</name>
    <name type="common">Braun's stonewort</name>
    <dbReference type="NCBI Taxonomy" id="69332"/>
    <lineage>
        <taxon>Eukaryota</taxon>
        <taxon>Viridiplantae</taxon>
        <taxon>Streptophyta</taxon>
        <taxon>Charophyceae</taxon>
        <taxon>Charales</taxon>
        <taxon>Characeae</taxon>
        <taxon>Chara</taxon>
    </lineage>
</organism>
<feature type="compositionally biased region" description="Basic and acidic residues" evidence="1">
    <location>
        <begin position="250"/>
        <end position="264"/>
    </location>
</feature>
<feature type="compositionally biased region" description="Polar residues" evidence="1">
    <location>
        <begin position="384"/>
        <end position="394"/>
    </location>
</feature>
<feature type="compositionally biased region" description="Basic and acidic residues" evidence="1">
    <location>
        <begin position="77"/>
        <end position="89"/>
    </location>
</feature>
<feature type="compositionally biased region" description="Basic residues" evidence="1">
    <location>
        <begin position="239"/>
        <end position="249"/>
    </location>
</feature>
<dbReference type="Proteomes" id="UP000265515">
    <property type="component" value="Unassembled WGS sequence"/>
</dbReference>
<name>A0A388KMA7_CHABU</name>
<feature type="compositionally biased region" description="Basic and acidic residues" evidence="1">
    <location>
        <begin position="526"/>
        <end position="548"/>
    </location>
</feature>
<dbReference type="EMBL" id="BFEA01000142">
    <property type="protein sequence ID" value="GBG71189.1"/>
    <property type="molecule type" value="Genomic_DNA"/>
</dbReference>
<feature type="compositionally biased region" description="Basic and acidic residues" evidence="1">
    <location>
        <begin position="212"/>
        <end position="226"/>
    </location>
</feature>
<evidence type="ECO:0000256" key="1">
    <source>
        <dbReference type="SAM" id="MobiDB-lite"/>
    </source>
</evidence>
<feature type="region of interest" description="Disordered" evidence="1">
    <location>
        <begin position="486"/>
        <end position="565"/>
    </location>
</feature>
<comment type="caution">
    <text evidence="2">The sequence shown here is derived from an EMBL/GenBank/DDBJ whole genome shotgun (WGS) entry which is preliminary data.</text>
</comment>
<dbReference type="AlphaFoldDB" id="A0A388KMA7"/>
<proteinExistence type="predicted"/>